<gene>
    <name evidence="2" type="ORF">Sradi_6745600</name>
</gene>
<sequence>MGANVSTVYGTSPTMKGQVITFHSSSKWKIHFEASKQTSKLHIQPAIKEFAEIYTDVDFIKIDVDELDGVAREFGVQTMPTFILIKRGKEVDKVVGAKREDLKEKIEKHRT</sequence>
<dbReference type="SUPFAM" id="SSF52833">
    <property type="entry name" value="Thioredoxin-like"/>
    <property type="match status" value="1"/>
</dbReference>
<dbReference type="InterPro" id="IPR013766">
    <property type="entry name" value="Thioredoxin_domain"/>
</dbReference>
<dbReference type="EMBL" id="JACGWJ010000032">
    <property type="protein sequence ID" value="KAL0296935.1"/>
    <property type="molecule type" value="Genomic_DNA"/>
</dbReference>
<dbReference type="Gene3D" id="3.40.30.10">
    <property type="entry name" value="Glutaredoxin"/>
    <property type="match status" value="1"/>
</dbReference>
<dbReference type="InterPro" id="IPR050620">
    <property type="entry name" value="Thioredoxin_H-type-like"/>
</dbReference>
<dbReference type="PANTHER" id="PTHR10438:SF463">
    <property type="entry name" value="THIOREDOXIN"/>
    <property type="match status" value="1"/>
</dbReference>
<dbReference type="Pfam" id="PF00085">
    <property type="entry name" value="Thioredoxin"/>
    <property type="match status" value="1"/>
</dbReference>
<name>A0AAW2JTH2_SESRA</name>
<feature type="domain" description="Thioredoxin" evidence="1">
    <location>
        <begin position="1"/>
        <end position="111"/>
    </location>
</feature>
<reference evidence="2" key="1">
    <citation type="submission" date="2020-06" db="EMBL/GenBank/DDBJ databases">
        <authorList>
            <person name="Li T."/>
            <person name="Hu X."/>
            <person name="Zhang T."/>
            <person name="Song X."/>
            <person name="Zhang H."/>
            <person name="Dai N."/>
            <person name="Sheng W."/>
            <person name="Hou X."/>
            <person name="Wei L."/>
        </authorList>
    </citation>
    <scope>NUCLEOTIDE SEQUENCE</scope>
    <source>
        <strain evidence="2">G02</strain>
        <tissue evidence="2">Leaf</tissue>
    </source>
</reference>
<dbReference type="CDD" id="cd02947">
    <property type="entry name" value="TRX_family"/>
    <property type="match status" value="1"/>
</dbReference>
<evidence type="ECO:0000313" key="2">
    <source>
        <dbReference type="EMBL" id="KAL0296935.1"/>
    </source>
</evidence>
<proteinExistence type="predicted"/>
<evidence type="ECO:0000259" key="1">
    <source>
        <dbReference type="PROSITE" id="PS51352"/>
    </source>
</evidence>
<reference evidence="2" key="2">
    <citation type="journal article" date="2024" name="Plant">
        <title>Genomic evolution and insights into agronomic trait innovations of Sesamum species.</title>
        <authorList>
            <person name="Miao H."/>
            <person name="Wang L."/>
            <person name="Qu L."/>
            <person name="Liu H."/>
            <person name="Sun Y."/>
            <person name="Le M."/>
            <person name="Wang Q."/>
            <person name="Wei S."/>
            <person name="Zheng Y."/>
            <person name="Lin W."/>
            <person name="Duan Y."/>
            <person name="Cao H."/>
            <person name="Xiong S."/>
            <person name="Wang X."/>
            <person name="Wei L."/>
            <person name="Li C."/>
            <person name="Ma Q."/>
            <person name="Ju M."/>
            <person name="Zhao R."/>
            <person name="Li G."/>
            <person name="Mu C."/>
            <person name="Tian Q."/>
            <person name="Mei H."/>
            <person name="Zhang T."/>
            <person name="Gao T."/>
            <person name="Zhang H."/>
        </authorList>
    </citation>
    <scope>NUCLEOTIDE SEQUENCE</scope>
    <source>
        <strain evidence="2">G02</strain>
    </source>
</reference>
<protein>
    <submittedName>
        <fullName evidence="2">Thioredoxin H2</fullName>
    </submittedName>
</protein>
<organism evidence="2">
    <name type="scientific">Sesamum radiatum</name>
    <name type="common">Black benniseed</name>
    <dbReference type="NCBI Taxonomy" id="300843"/>
    <lineage>
        <taxon>Eukaryota</taxon>
        <taxon>Viridiplantae</taxon>
        <taxon>Streptophyta</taxon>
        <taxon>Embryophyta</taxon>
        <taxon>Tracheophyta</taxon>
        <taxon>Spermatophyta</taxon>
        <taxon>Magnoliopsida</taxon>
        <taxon>eudicotyledons</taxon>
        <taxon>Gunneridae</taxon>
        <taxon>Pentapetalae</taxon>
        <taxon>asterids</taxon>
        <taxon>lamiids</taxon>
        <taxon>Lamiales</taxon>
        <taxon>Pedaliaceae</taxon>
        <taxon>Sesamum</taxon>
    </lineage>
</organism>
<dbReference type="PROSITE" id="PS51352">
    <property type="entry name" value="THIOREDOXIN_2"/>
    <property type="match status" value="1"/>
</dbReference>
<accession>A0AAW2JTH2</accession>
<dbReference type="InterPro" id="IPR036249">
    <property type="entry name" value="Thioredoxin-like_sf"/>
</dbReference>
<comment type="caution">
    <text evidence="2">The sequence shown here is derived from an EMBL/GenBank/DDBJ whole genome shotgun (WGS) entry which is preliminary data.</text>
</comment>
<dbReference type="AlphaFoldDB" id="A0AAW2JTH2"/>
<dbReference type="PANTHER" id="PTHR10438">
    <property type="entry name" value="THIOREDOXIN"/>
    <property type="match status" value="1"/>
</dbReference>